<reference evidence="1 2" key="1">
    <citation type="submission" date="2018-02" db="EMBL/GenBank/DDBJ databases">
        <title>Subsurface microbial communities from deep shales in Ohio and West Virginia, USA.</title>
        <authorList>
            <person name="Wrighton K."/>
        </authorList>
    </citation>
    <scope>NUCLEOTIDE SEQUENCE [LARGE SCALE GENOMIC DNA]</scope>
    <source>
        <strain evidence="1 2">OWC-G53F</strain>
    </source>
</reference>
<dbReference type="RefSeq" id="WP_104423725.1">
    <property type="nucleotide sequence ID" value="NZ_PTIY01000006.1"/>
</dbReference>
<dbReference type="SUPFAM" id="SSF53383">
    <property type="entry name" value="PLP-dependent transferases"/>
    <property type="match status" value="1"/>
</dbReference>
<evidence type="ECO:0008006" key="3">
    <source>
        <dbReference type="Google" id="ProtNLM"/>
    </source>
</evidence>
<dbReference type="InterPro" id="IPR015421">
    <property type="entry name" value="PyrdxlP-dep_Trfase_major"/>
</dbReference>
<accession>A0A2S6H330</accession>
<name>A0A2S6H330_9GAMM</name>
<protein>
    <recommendedName>
        <fullName evidence="3">Selenocysteine lyase/cysteine desulfurase</fullName>
    </recommendedName>
</protein>
<dbReference type="EMBL" id="PTIY01000006">
    <property type="protein sequence ID" value="PPK71854.1"/>
    <property type="molecule type" value="Genomic_DNA"/>
</dbReference>
<dbReference type="Proteomes" id="UP000238071">
    <property type="component" value="Unassembled WGS sequence"/>
</dbReference>
<dbReference type="Gene3D" id="3.40.640.10">
    <property type="entry name" value="Type I PLP-dependent aspartate aminotransferase-like (Major domain)"/>
    <property type="match status" value="1"/>
</dbReference>
<keyword evidence="2" id="KW-1185">Reference proteome</keyword>
<dbReference type="OrthoDB" id="8556864at2"/>
<organism evidence="1 2">
    <name type="scientific">Methylobacter tundripaludum</name>
    <dbReference type="NCBI Taxonomy" id="173365"/>
    <lineage>
        <taxon>Bacteria</taxon>
        <taxon>Pseudomonadati</taxon>
        <taxon>Pseudomonadota</taxon>
        <taxon>Gammaproteobacteria</taxon>
        <taxon>Methylococcales</taxon>
        <taxon>Methylococcaceae</taxon>
        <taxon>Methylobacter</taxon>
    </lineage>
</organism>
<gene>
    <name evidence="1" type="ORF">B0F88_106207</name>
</gene>
<sequence>MQNLFKTPGNLPSTEQLLLAGGDARIAVDPLSGLNKYGCGPFPDPQLLAFGSSTASIISAEGFAAADRLRQKLLTALGTESPSTVYAREMQRIRQECLRLCDLSDVTGLELIFSPSGTDIHSIASQYAGSGASAPALAIMVEANETGSGVASALADNTVEIAQVSIRLDDGTPKPPTAIDADAEALASKAVASNRRVLLILVDQSKTGLIAPSPACVIALHRRFPDNIEVLVDACQFRIAMPTLRAYLEQGFMVALTGSKFLTAPTFSGMLLLPPALAERFQKRPFPRRLSSCSSKADWPTNWTGAEHLDHAANFGLLLRCEVALEELRRFRAVPQAAVIEFLQAFSEAIRQRLASDPHFEPLPVPPLDRRPLIEPDNWDHLQTIFPFLLYHPQPAGRTPLSREETLHVYRQLPETAAGMPSSIRCQLGQPVACGSRNGAAVSALRLCLSSRLIVEATTSSDKGIGVIKNALLALDKTAWLIQSSVNEV</sequence>
<comment type="caution">
    <text evidence="1">The sequence shown here is derived from an EMBL/GenBank/DDBJ whole genome shotgun (WGS) entry which is preliminary data.</text>
</comment>
<dbReference type="AlphaFoldDB" id="A0A2S6H330"/>
<evidence type="ECO:0000313" key="2">
    <source>
        <dbReference type="Proteomes" id="UP000238071"/>
    </source>
</evidence>
<dbReference type="InterPro" id="IPR015424">
    <property type="entry name" value="PyrdxlP-dep_Trfase"/>
</dbReference>
<evidence type="ECO:0000313" key="1">
    <source>
        <dbReference type="EMBL" id="PPK71854.1"/>
    </source>
</evidence>
<proteinExistence type="predicted"/>